<dbReference type="Gene3D" id="2.60.20.10">
    <property type="entry name" value="Crystallins"/>
    <property type="match status" value="1"/>
</dbReference>
<gene>
    <name evidence="2" type="ORF">KYY02_29130</name>
</gene>
<dbReference type="PROSITE" id="PS51318">
    <property type="entry name" value="TAT"/>
    <property type="match status" value="1"/>
</dbReference>
<dbReference type="InterPro" id="IPR011024">
    <property type="entry name" value="G_crystallin-like"/>
</dbReference>
<protein>
    <submittedName>
        <fullName evidence="2">Peptidase inhibitor family I36 protein</fullName>
    </submittedName>
</protein>
<name>A0ABV4J706_9ACTN</name>
<evidence type="ECO:0000256" key="1">
    <source>
        <dbReference type="SAM" id="SignalP"/>
    </source>
</evidence>
<dbReference type="InterPro" id="IPR006311">
    <property type="entry name" value="TAT_signal"/>
</dbReference>
<dbReference type="Pfam" id="PF03995">
    <property type="entry name" value="Inhibitor_I36"/>
    <property type="match status" value="1"/>
</dbReference>
<reference evidence="2 3" key="1">
    <citation type="journal article" date="2021" name="Res Sq">
        <title>Streptomyces Pimoensis sp. nov., Isolated From the Taklimakan Desert in Xinjiang, China.</title>
        <authorList>
            <person name="Zhang P."/>
            <person name="Luo X."/>
            <person name="Luo X."/>
            <person name="Liu Z."/>
            <person name="Xia Z."/>
            <person name="Wan C."/>
            <person name="zhang L."/>
        </authorList>
    </citation>
    <scope>NUCLEOTIDE SEQUENCE [LARGE SCALE GENOMIC DNA]</scope>
    <source>
        <strain evidence="2 3">TRM75549</strain>
    </source>
</reference>
<feature type="signal peptide" evidence="1">
    <location>
        <begin position="1"/>
        <end position="30"/>
    </location>
</feature>
<evidence type="ECO:0000313" key="3">
    <source>
        <dbReference type="Proteomes" id="UP001567537"/>
    </source>
</evidence>
<keyword evidence="3" id="KW-1185">Reference proteome</keyword>
<dbReference type="SUPFAM" id="SSF49695">
    <property type="entry name" value="gamma-Crystallin-like"/>
    <property type="match status" value="1"/>
</dbReference>
<accession>A0ABV4J706</accession>
<organism evidence="2 3">
    <name type="scientific">Streptomyces pimonensis</name>
    <dbReference type="NCBI Taxonomy" id="2860288"/>
    <lineage>
        <taxon>Bacteria</taxon>
        <taxon>Bacillati</taxon>
        <taxon>Actinomycetota</taxon>
        <taxon>Actinomycetes</taxon>
        <taxon>Kitasatosporales</taxon>
        <taxon>Streptomycetaceae</taxon>
        <taxon>Streptomyces</taxon>
    </lineage>
</organism>
<dbReference type="EMBL" id="JAHWZY010000046">
    <property type="protein sequence ID" value="MEZ3182578.1"/>
    <property type="molecule type" value="Genomic_DNA"/>
</dbReference>
<proteinExistence type="predicted"/>
<comment type="caution">
    <text evidence="2">The sequence shown here is derived from an EMBL/GenBank/DDBJ whole genome shotgun (WGS) entry which is preliminary data.</text>
</comment>
<feature type="chain" id="PRO_5046436741" evidence="1">
    <location>
        <begin position="31"/>
        <end position="118"/>
    </location>
</feature>
<dbReference type="RefSeq" id="WP_371243388.1">
    <property type="nucleotide sequence ID" value="NZ_JAHWZY010000046.1"/>
</dbReference>
<evidence type="ECO:0000313" key="2">
    <source>
        <dbReference type="EMBL" id="MEZ3182578.1"/>
    </source>
</evidence>
<sequence>MIGSRFRRVLLSGAVLAGALVALNAPAAQAHYNQCPSGHFCVWQHSSYEGRFFSSDRDTPNVGGYMNDRTTSVWNRTDRTVCMYRHENYGYPMGCYGPGGSVAALPIHNDELTSFRFG</sequence>
<dbReference type="Proteomes" id="UP001567537">
    <property type="component" value="Unassembled WGS sequence"/>
</dbReference>
<keyword evidence="1" id="KW-0732">Signal</keyword>